<reference evidence="2" key="1">
    <citation type="submission" date="2018-11" db="EMBL/GenBank/DDBJ databases">
        <authorList>
            <person name="Grassa J C."/>
        </authorList>
    </citation>
    <scope>NUCLEOTIDE SEQUENCE [LARGE SCALE GENOMIC DNA]</scope>
</reference>
<name>A0A803NTE2_CANSA</name>
<keyword evidence="3" id="KW-1185">Reference proteome</keyword>
<reference evidence="2" key="2">
    <citation type="submission" date="2021-03" db="UniProtKB">
        <authorList>
            <consortium name="EnsemblPlants"/>
        </authorList>
    </citation>
    <scope>IDENTIFICATION</scope>
</reference>
<dbReference type="EMBL" id="UZAU01000185">
    <property type="status" value="NOT_ANNOTATED_CDS"/>
    <property type="molecule type" value="Genomic_DNA"/>
</dbReference>
<sequence length="188" mass="20683">MEPMSEEVELTVHFKVVVLDGGTLGVSTSGRVNPQTIQMGLLNNFLESISNRTTEAREATMASKGKGKSESSSHAGNKEPTPPTKGWNAELVDLKVRHESSPLIFDRQVIVGRLQTKVCSDLAPFVANVLDQTKNTYCRLGWAKAANEDIAFHNDCLRHNKARGNLLAERCSAVMAKMSVELQTLRME</sequence>
<proteinExistence type="predicted"/>
<organism evidence="2 3">
    <name type="scientific">Cannabis sativa</name>
    <name type="common">Hemp</name>
    <name type="synonym">Marijuana</name>
    <dbReference type="NCBI Taxonomy" id="3483"/>
    <lineage>
        <taxon>Eukaryota</taxon>
        <taxon>Viridiplantae</taxon>
        <taxon>Streptophyta</taxon>
        <taxon>Embryophyta</taxon>
        <taxon>Tracheophyta</taxon>
        <taxon>Spermatophyta</taxon>
        <taxon>Magnoliopsida</taxon>
        <taxon>eudicotyledons</taxon>
        <taxon>Gunneridae</taxon>
        <taxon>Pentapetalae</taxon>
        <taxon>rosids</taxon>
        <taxon>fabids</taxon>
        <taxon>Rosales</taxon>
        <taxon>Cannabaceae</taxon>
        <taxon>Cannabis</taxon>
    </lineage>
</organism>
<feature type="region of interest" description="Disordered" evidence="1">
    <location>
        <begin position="55"/>
        <end position="87"/>
    </location>
</feature>
<evidence type="ECO:0000313" key="3">
    <source>
        <dbReference type="Proteomes" id="UP000596661"/>
    </source>
</evidence>
<dbReference type="Gramene" id="evm.model.02.1379">
    <property type="protein sequence ID" value="cds.evm.model.02.1379"/>
    <property type="gene ID" value="evm.TU.02.1379"/>
</dbReference>
<protein>
    <submittedName>
        <fullName evidence="2">Uncharacterized protein</fullName>
    </submittedName>
</protein>
<evidence type="ECO:0000313" key="2">
    <source>
        <dbReference type="EnsemblPlants" id="cds.evm.model.02.1379"/>
    </source>
</evidence>
<evidence type="ECO:0000256" key="1">
    <source>
        <dbReference type="SAM" id="MobiDB-lite"/>
    </source>
</evidence>
<dbReference type="AlphaFoldDB" id="A0A803NTE2"/>
<accession>A0A803NTE2</accession>
<dbReference type="EnsemblPlants" id="evm.model.02.1379">
    <property type="protein sequence ID" value="cds.evm.model.02.1379"/>
    <property type="gene ID" value="evm.TU.02.1379"/>
</dbReference>
<dbReference type="Proteomes" id="UP000596661">
    <property type="component" value="Chromosome 2"/>
</dbReference>